<accession>A0A0E9US92</accession>
<dbReference type="AlphaFoldDB" id="A0A0E9US92"/>
<sequence length="37" mass="4131">MSCNGNPSLTSPCHAITNLHGNQQILRLKTDHTVNWQ</sequence>
<name>A0A0E9US92_ANGAN</name>
<dbReference type="EMBL" id="GBXM01040502">
    <property type="protein sequence ID" value="JAH68075.1"/>
    <property type="molecule type" value="Transcribed_RNA"/>
</dbReference>
<organism evidence="1">
    <name type="scientific">Anguilla anguilla</name>
    <name type="common">European freshwater eel</name>
    <name type="synonym">Muraena anguilla</name>
    <dbReference type="NCBI Taxonomy" id="7936"/>
    <lineage>
        <taxon>Eukaryota</taxon>
        <taxon>Metazoa</taxon>
        <taxon>Chordata</taxon>
        <taxon>Craniata</taxon>
        <taxon>Vertebrata</taxon>
        <taxon>Euteleostomi</taxon>
        <taxon>Actinopterygii</taxon>
        <taxon>Neopterygii</taxon>
        <taxon>Teleostei</taxon>
        <taxon>Anguilliformes</taxon>
        <taxon>Anguillidae</taxon>
        <taxon>Anguilla</taxon>
    </lineage>
</organism>
<evidence type="ECO:0000313" key="1">
    <source>
        <dbReference type="EMBL" id="JAH68075.1"/>
    </source>
</evidence>
<proteinExistence type="predicted"/>
<reference evidence="1" key="2">
    <citation type="journal article" date="2015" name="Fish Shellfish Immunol.">
        <title>Early steps in the European eel (Anguilla anguilla)-Vibrio vulnificus interaction in the gills: Role of the RtxA13 toxin.</title>
        <authorList>
            <person name="Callol A."/>
            <person name="Pajuelo D."/>
            <person name="Ebbesson L."/>
            <person name="Teles M."/>
            <person name="MacKenzie S."/>
            <person name="Amaro C."/>
        </authorList>
    </citation>
    <scope>NUCLEOTIDE SEQUENCE</scope>
</reference>
<protein>
    <submittedName>
        <fullName evidence="1">Uncharacterized protein</fullName>
    </submittedName>
</protein>
<reference evidence="1" key="1">
    <citation type="submission" date="2014-11" db="EMBL/GenBank/DDBJ databases">
        <authorList>
            <person name="Amaro Gonzalez C."/>
        </authorList>
    </citation>
    <scope>NUCLEOTIDE SEQUENCE</scope>
</reference>